<sequence length="1113" mass="122644">DKLADNAARRRLVRNDAIGHAVNDLEIDLRIRAVNLTAPQDPLLMQRLLLAADLLLERYQKRTGHVSDIERAVTLVDRVGSAISETHGLFSDHLLIYGRAHLAVFEATQNSIELDKAITELEAYQRVVGGHPELLQLHGNLLLQRFRNVGDEQDLRTGIDRARAVQTLQGVETDTQIYALSNLSESLPFLLDFGAEDGDAHLDNAVEMGLRAKELAQREDCGISDISFVYGALALAQYYRYQPRREPTDLEDSLANGKTAVDLVTERSPDKVRWLNNLGLAHVAEFRISAKDSSLDEAARLFEEAVTLSLEGSKSRLISLSNLADALGLRFEWTGEMEALDIAVSRYRTLASLENTNATEWAVSLQNLGNILLHAYGCHLRGELLDEAVEALERALAKYPKGHTESVVTHSLLCNALAIRSWQPNRKPEILLAIDHGEKAALLAGPDHPHGAHLRHILSQAYLNKWDAGGCQDDQDLVKAFDHSEQCLRLAPPDAQDRALYLLCHGNLLAAQILGKDPEIGRIAVPPAFAEPLRNYKEAVESPNGLPLLRIRAARKAIRILGGLDRWEEAVPVGREAMRLLSLACGRYLSLQDQQQVISETSGLASEICSLMLQVGKAEEALQQLEAGRAMLLGFAMEKSDEATALKATDKDLAKELEDIKAKLRISPDLQGRRLGEIKLRERRAAEVDLKNCLDKIRSLPGHQDFLLEPPLDHMKSCSKDGAVVLVNISYMRSDAIILVDEGIRVVPLSKLQLEKAVDFGVKLIAGFSTVDFPVKRAYEVLSRKVPKQPSRQDASSDFLSWLWDSCVQPIFNELRKCGAVKTADDKLPLDPLPRIWWIGSGLAAGFPFHAAAASESGQDALCLSVSSYAPSIKALLHARQRSAQSQALRSASHQTRLHMTVITMETTPGGHAPLPGVKEEKEVVMDLAKALAKEKLKCTDLPQPNVACALEAIAKSDIVHFACHGEADRRDPSQSHLVLEKPCAEDKTSKEVDKLTVSHFLAQDNLQKVWIAFLSACTTASMGSFRLGDEGLHTSGALQIAGFSHVIGSLWKVEDEVGVHIARVFYTSLFGVEKDALDDRVVAVALREAVMKTRERYPSSWTKWAAYIHSGA</sequence>
<name>A0A9P5CK95_CRYP1</name>
<proteinExistence type="predicted"/>
<dbReference type="Pfam" id="PF12770">
    <property type="entry name" value="CHAT"/>
    <property type="match status" value="1"/>
</dbReference>
<feature type="domain" description="CHAT" evidence="1">
    <location>
        <begin position="799"/>
        <end position="1113"/>
    </location>
</feature>
<protein>
    <recommendedName>
        <fullName evidence="1">CHAT domain-containing protein</fullName>
    </recommendedName>
</protein>
<comment type="caution">
    <text evidence="2">The sequence shown here is derived from an EMBL/GenBank/DDBJ whole genome shotgun (WGS) entry which is preliminary data.</text>
</comment>
<dbReference type="Gene3D" id="1.25.40.10">
    <property type="entry name" value="Tetratricopeptide repeat domain"/>
    <property type="match status" value="1"/>
</dbReference>
<dbReference type="GeneID" id="63832864"/>
<evidence type="ECO:0000313" key="2">
    <source>
        <dbReference type="EMBL" id="KAF3760520.1"/>
    </source>
</evidence>
<dbReference type="Proteomes" id="UP000803844">
    <property type="component" value="Unassembled WGS sequence"/>
</dbReference>
<feature type="non-terminal residue" evidence="2">
    <location>
        <position position="1"/>
    </location>
</feature>
<dbReference type="RefSeq" id="XP_040771499.1">
    <property type="nucleotide sequence ID" value="XM_040915735.1"/>
</dbReference>
<gene>
    <name evidence="2" type="ORF">M406DRAFT_225980</name>
</gene>
<reference evidence="2" key="1">
    <citation type="journal article" date="2020" name="Phytopathology">
        <title>Genome sequence of the chestnut blight fungus Cryphonectria parasitica EP155: A fundamental resource for an archetypical invasive plant pathogen.</title>
        <authorList>
            <person name="Crouch J.A."/>
            <person name="Dawe A."/>
            <person name="Aerts A."/>
            <person name="Barry K."/>
            <person name="Churchill A.C.L."/>
            <person name="Grimwood J."/>
            <person name="Hillman B."/>
            <person name="Milgroom M.G."/>
            <person name="Pangilinan J."/>
            <person name="Smith M."/>
            <person name="Salamov A."/>
            <person name="Schmutz J."/>
            <person name="Yadav J."/>
            <person name="Grigoriev I.V."/>
            <person name="Nuss D."/>
        </authorList>
    </citation>
    <scope>NUCLEOTIDE SEQUENCE</scope>
    <source>
        <strain evidence="2">EP155</strain>
    </source>
</reference>
<accession>A0A9P5CK95</accession>
<dbReference type="OrthoDB" id="9991317at2759"/>
<evidence type="ECO:0000259" key="1">
    <source>
        <dbReference type="Pfam" id="PF12770"/>
    </source>
</evidence>
<evidence type="ECO:0000313" key="3">
    <source>
        <dbReference type="Proteomes" id="UP000803844"/>
    </source>
</evidence>
<dbReference type="AlphaFoldDB" id="A0A9P5CK95"/>
<organism evidence="2 3">
    <name type="scientific">Cryphonectria parasitica (strain ATCC 38755 / EP155)</name>
    <dbReference type="NCBI Taxonomy" id="660469"/>
    <lineage>
        <taxon>Eukaryota</taxon>
        <taxon>Fungi</taxon>
        <taxon>Dikarya</taxon>
        <taxon>Ascomycota</taxon>
        <taxon>Pezizomycotina</taxon>
        <taxon>Sordariomycetes</taxon>
        <taxon>Sordariomycetidae</taxon>
        <taxon>Diaporthales</taxon>
        <taxon>Cryphonectriaceae</taxon>
        <taxon>Cryphonectria-Endothia species complex</taxon>
        <taxon>Cryphonectria</taxon>
    </lineage>
</organism>
<feature type="non-terminal residue" evidence="2">
    <location>
        <position position="1113"/>
    </location>
</feature>
<dbReference type="InterPro" id="IPR011990">
    <property type="entry name" value="TPR-like_helical_dom_sf"/>
</dbReference>
<keyword evidence="3" id="KW-1185">Reference proteome</keyword>
<dbReference type="EMBL" id="MU032352">
    <property type="protein sequence ID" value="KAF3760520.1"/>
    <property type="molecule type" value="Genomic_DNA"/>
</dbReference>
<dbReference type="InterPro" id="IPR024983">
    <property type="entry name" value="CHAT_dom"/>
</dbReference>